<dbReference type="AlphaFoldDB" id="A0A1V8M4Q3"/>
<sequence length="125" mass="13740">MSAENKILIEVFPRYIADQSMPSAHKYAFAYTIKITNAGATAAKLISRHWLITDANGKVEDVRGEGVIGKTPYLKPGEEFTYTSGALIETAVGVMQGEYTMLSDSGENFDVPIPRFTLSIPRTLH</sequence>
<evidence type="ECO:0000256" key="2">
    <source>
        <dbReference type="HAMAP-Rule" id="MF_00791"/>
    </source>
</evidence>
<dbReference type="Proteomes" id="UP000191980">
    <property type="component" value="Unassembled WGS sequence"/>
</dbReference>
<reference evidence="4 5" key="1">
    <citation type="submission" date="2015-12" db="EMBL/GenBank/DDBJ databases">
        <authorList>
            <person name="Shamseldin A."/>
            <person name="Moawad H."/>
            <person name="Abd El-Rahim W.M."/>
            <person name="Sadowsky M.J."/>
        </authorList>
    </citation>
    <scope>NUCLEOTIDE SEQUENCE [LARGE SCALE GENOMIC DNA]</scope>
    <source>
        <strain evidence="4 5">WF1</strain>
    </source>
</reference>
<proteinExistence type="inferred from homology"/>
<keyword evidence="5" id="KW-1185">Reference proteome</keyword>
<evidence type="ECO:0000259" key="3">
    <source>
        <dbReference type="PROSITE" id="PS51087"/>
    </source>
</evidence>
<dbReference type="OrthoDB" id="9795226at2"/>
<gene>
    <name evidence="2" type="primary">apaG</name>
    <name evidence="4" type="ORF">AU255_01150</name>
</gene>
<dbReference type="PANTHER" id="PTHR14289">
    <property type="entry name" value="F-BOX ONLY PROTEIN 3"/>
    <property type="match status" value="1"/>
</dbReference>
<feature type="domain" description="ApaG" evidence="3">
    <location>
        <begin position="1"/>
        <end position="125"/>
    </location>
</feature>
<dbReference type="HAMAP" id="MF_00791">
    <property type="entry name" value="ApaG"/>
    <property type="match status" value="1"/>
</dbReference>
<name>A0A1V8M4Q3_9GAMM</name>
<dbReference type="PANTHER" id="PTHR14289:SF16">
    <property type="entry name" value="POLYMERASE DELTA-INTERACTING PROTEIN 2"/>
    <property type="match status" value="1"/>
</dbReference>
<dbReference type="NCBIfam" id="NF003967">
    <property type="entry name" value="PRK05461.1"/>
    <property type="match status" value="1"/>
</dbReference>
<evidence type="ECO:0000256" key="1">
    <source>
        <dbReference type="ARBA" id="ARBA00017693"/>
    </source>
</evidence>
<dbReference type="InterPro" id="IPR023065">
    <property type="entry name" value="Uncharacterised_ApaG"/>
</dbReference>
<evidence type="ECO:0000313" key="4">
    <source>
        <dbReference type="EMBL" id="OQK16542.1"/>
    </source>
</evidence>
<dbReference type="Gene3D" id="2.60.40.1470">
    <property type="entry name" value="ApaG domain"/>
    <property type="match status" value="1"/>
</dbReference>
<protein>
    <recommendedName>
        <fullName evidence="1 2">Protein ApaG</fullName>
    </recommendedName>
</protein>
<dbReference type="GO" id="GO:0070987">
    <property type="term" value="P:error-free translesion synthesis"/>
    <property type="evidence" value="ECO:0007669"/>
    <property type="project" value="TreeGrafter"/>
</dbReference>
<comment type="caution">
    <text evidence="4">The sequence shown here is derived from an EMBL/GenBank/DDBJ whole genome shotgun (WGS) entry which is preliminary data.</text>
</comment>
<dbReference type="Pfam" id="PF04379">
    <property type="entry name" value="DUF525"/>
    <property type="match status" value="1"/>
</dbReference>
<evidence type="ECO:0000313" key="5">
    <source>
        <dbReference type="Proteomes" id="UP000191980"/>
    </source>
</evidence>
<accession>A0A1V8M4Q3</accession>
<dbReference type="InterPro" id="IPR036767">
    <property type="entry name" value="ApaG_sf"/>
</dbReference>
<dbReference type="EMBL" id="LPUF01000001">
    <property type="protein sequence ID" value="OQK16542.1"/>
    <property type="molecule type" value="Genomic_DNA"/>
</dbReference>
<dbReference type="STRING" id="1420851.AU255_01150"/>
<organism evidence="4 5">
    <name type="scientific">Methyloprofundus sedimenti</name>
    <dbReference type="NCBI Taxonomy" id="1420851"/>
    <lineage>
        <taxon>Bacteria</taxon>
        <taxon>Pseudomonadati</taxon>
        <taxon>Pseudomonadota</taxon>
        <taxon>Gammaproteobacteria</taxon>
        <taxon>Methylococcales</taxon>
        <taxon>Methylococcaceae</taxon>
        <taxon>Methyloprofundus</taxon>
    </lineage>
</organism>
<dbReference type="SUPFAM" id="SSF110069">
    <property type="entry name" value="ApaG-like"/>
    <property type="match status" value="1"/>
</dbReference>
<dbReference type="InterPro" id="IPR007474">
    <property type="entry name" value="ApaG_domain"/>
</dbReference>
<dbReference type="PROSITE" id="PS51087">
    <property type="entry name" value="APAG"/>
    <property type="match status" value="1"/>
</dbReference>
<dbReference type="RefSeq" id="WP_080521173.1">
    <property type="nucleotide sequence ID" value="NZ_LPUF01000001.1"/>
</dbReference>